<evidence type="ECO:0000256" key="4">
    <source>
        <dbReference type="SAM" id="MobiDB-lite"/>
    </source>
</evidence>
<dbReference type="GO" id="GO:0032259">
    <property type="term" value="P:methylation"/>
    <property type="evidence" value="ECO:0007669"/>
    <property type="project" value="UniProtKB-KW"/>
</dbReference>
<feature type="compositionally biased region" description="Polar residues" evidence="4">
    <location>
        <begin position="19"/>
        <end position="30"/>
    </location>
</feature>
<reference evidence="6 7" key="1">
    <citation type="journal article" date="2012" name="J. Bacteriol.">
        <title>Draft Genome Sequence of the Soil Bacterium Burkholderia terrae Strain BS001, Which Interacts with Fungal Surface Structures.</title>
        <authorList>
            <person name="Nazir R."/>
            <person name="Hansen M.A."/>
            <person name="Sorensen S."/>
            <person name="van Elsas J.D."/>
        </authorList>
    </citation>
    <scope>NUCLEOTIDE SEQUENCE [LARGE SCALE GENOMIC DNA]</scope>
    <source>
        <strain evidence="6 7">BS001</strain>
    </source>
</reference>
<dbReference type="EMBL" id="AKAU01000036">
    <property type="protein sequence ID" value="EIN02240.1"/>
    <property type="molecule type" value="Genomic_DNA"/>
</dbReference>
<feature type="compositionally biased region" description="Basic and acidic residues" evidence="4">
    <location>
        <begin position="1"/>
        <end position="11"/>
    </location>
</feature>
<feature type="domain" description="Methyltransferase type 11" evidence="5">
    <location>
        <begin position="90"/>
        <end position="194"/>
    </location>
</feature>
<gene>
    <name evidence="6" type="ORF">WQE_04607</name>
</gene>
<keyword evidence="3" id="KW-0949">S-adenosyl-L-methionine</keyword>
<dbReference type="SUPFAM" id="SSF53335">
    <property type="entry name" value="S-adenosyl-L-methionine-dependent methyltransferases"/>
    <property type="match status" value="1"/>
</dbReference>
<dbReference type="CDD" id="cd02440">
    <property type="entry name" value="AdoMet_MTases"/>
    <property type="match status" value="1"/>
</dbReference>
<evidence type="ECO:0000256" key="3">
    <source>
        <dbReference type="ARBA" id="ARBA00022691"/>
    </source>
</evidence>
<dbReference type="Pfam" id="PF08241">
    <property type="entry name" value="Methyltransf_11"/>
    <property type="match status" value="1"/>
</dbReference>
<organism evidence="6 7">
    <name type="scientific">Paraburkholderia hospita</name>
    <dbReference type="NCBI Taxonomy" id="169430"/>
    <lineage>
        <taxon>Bacteria</taxon>
        <taxon>Pseudomonadati</taxon>
        <taxon>Pseudomonadota</taxon>
        <taxon>Betaproteobacteria</taxon>
        <taxon>Burkholderiales</taxon>
        <taxon>Burkholderiaceae</taxon>
        <taxon>Paraburkholderia</taxon>
    </lineage>
</organism>
<dbReference type="GO" id="GO:0008168">
    <property type="term" value="F:methyltransferase activity"/>
    <property type="evidence" value="ECO:0007669"/>
    <property type="project" value="UniProtKB-KW"/>
</dbReference>
<protein>
    <submittedName>
        <fullName evidence="6">Type 11 methyltransferase</fullName>
    </submittedName>
</protein>
<dbReference type="PANTHER" id="PTHR43591">
    <property type="entry name" value="METHYLTRANSFERASE"/>
    <property type="match status" value="1"/>
</dbReference>
<dbReference type="Proteomes" id="UP000004980">
    <property type="component" value="Unassembled WGS sequence"/>
</dbReference>
<dbReference type="InterPro" id="IPR013216">
    <property type="entry name" value="Methyltransf_11"/>
</dbReference>
<evidence type="ECO:0000313" key="7">
    <source>
        <dbReference type="Proteomes" id="UP000004980"/>
    </source>
</evidence>
<dbReference type="Gene3D" id="3.40.50.150">
    <property type="entry name" value="Vaccinia Virus protein VP39"/>
    <property type="match status" value="1"/>
</dbReference>
<proteinExistence type="predicted"/>
<evidence type="ECO:0000256" key="2">
    <source>
        <dbReference type="ARBA" id="ARBA00022679"/>
    </source>
</evidence>
<keyword evidence="2" id="KW-0808">Transferase</keyword>
<dbReference type="PANTHER" id="PTHR43591:SF24">
    <property type="entry name" value="2-METHOXY-6-POLYPRENYL-1,4-BENZOQUINOL METHYLASE, MITOCHONDRIAL"/>
    <property type="match status" value="1"/>
</dbReference>
<accession>A0ABN0FTR5</accession>
<feature type="region of interest" description="Disordered" evidence="4">
    <location>
        <begin position="1"/>
        <end position="44"/>
    </location>
</feature>
<name>A0ABN0FTR5_9BURK</name>
<dbReference type="InterPro" id="IPR029063">
    <property type="entry name" value="SAM-dependent_MTases_sf"/>
</dbReference>
<keyword evidence="1 6" id="KW-0489">Methyltransferase</keyword>
<evidence type="ECO:0000256" key="1">
    <source>
        <dbReference type="ARBA" id="ARBA00022603"/>
    </source>
</evidence>
<dbReference type="InterPro" id="IPR023576">
    <property type="entry name" value="UbiE/COQ5_MeTrFase_CS"/>
</dbReference>
<dbReference type="PROSITE" id="PS01184">
    <property type="entry name" value="UBIE_2"/>
    <property type="match status" value="1"/>
</dbReference>
<evidence type="ECO:0000259" key="5">
    <source>
        <dbReference type="Pfam" id="PF08241"/>
    </source>
</evidence>
<comment type="caution">
    <text evidence="6">The sequence shown here is derived from an EMBL/GenBank/DDBJ whole genome shotgun (WGS) entry which is preliminary data.</text>
</comment>
<keyword evidence="7" id="KW-1185">Reference proteome</keyword>
<sequence>MSHNHPDQKQSKDHHRPGNNVQSTESSSVTDRVPNGSPYGEPDGVPFVPETAFGVWFLRTHTWEHHVLRVAIDDLKRLIDTPLPATPVIVDIGCGQGISFRLLAQALKPQRIIGIDFHEPSLTLAKQSAQVCRQHADTRATGIDVLHGNCANLPLPDASADIVFCHQTFHHLVEQERALAEFRRVLKPGGVLLFAESTDAYIKSWVIRLLFRHPMHVQKSADGYLDMIRRGGFTFGAHNVSLPYLWWSRAKDFGLLERLHIYTPKPGKRRETLVNVAAIKTD</sequence>
<evidence type="ECO:0000313" key="6">
    <source>
        <dbReference type="EMBL" id="EIN02240.1"/>
    </source>
</evidence>